<protein>
    <submittedName>
        <fullName evidence="1">Uncharacterized protein</fullName>
    </submittedName>
</protein>
<name>A0A841PYA2_9BACI</name>
<keyword evidence="2" id="KW-1185">Reference proteome</keyword>
<evidence type="ECO:0000313" key="2">
    <source>
        <dbReference type="Proteomes" id="UP000581688"/>
    </source>
</evidence>
<accession>A0A841PYA2</accession>
<comment type="caution">
    <text evidence="1">The sequence shown here is derived from an EMBL/GenBank/DDBJ whole genome shotgun (WGS) entry which is preliminary data.</text>
</comment>
<dbReference type="AlphaFoldDB" id="A0A841PYA2"/>
<evidence type="ECO:0000313" key="1">
    <source>
        <dbReference type="EMBL" id="MBB6451881.1"/>
    </source>
</evidence>
<gene>
    <name evidence="1" type="ORF">HNQ94_000302</name>
</gene>
<proteinExistence type="predicted"/>
<dbReference type="EMBL" id="JACHGH010000001">
    <property type="protein sequence ID" value="MBB6451881.1"/>
    <property type="molecule type" value="Genomic_DNA"/>
</dbReference>
<reference evidence="1 2" key="1">
    <citation type="submission" date="2020-08" db="EMBL/GenBank/DDBJ databases">
        <title>Genomic Encyclopedia of Type Strains, Phase IV (KMG-IV): sequencing the most valuable type-strain genomes for metagenomic binning, comparative biology and taxonomic classification.</title>
        <authorList>
            <person name="Goeker M."/>
        </authorList>
    </citation>
    <scope>NUCLEOTIDE SEQUENCE [LARGE SCALE GENOMIC DNA]</scope>
    <source>
        <strain evidence="1 2">DSM 19612</strain>
    </source>
</reference>
<dbReference type="Proteomes" id="UP000581688">
    <property type="component" value="Unassembled WGS sequence"/>
</dbReference>
<sequence>MKEKVVKHTVNREEMSRLKTFLHTILMKDVLEVPHRTGYLVDVGRKQALLYRVEVH</sequence>
<organism evidence="1 2">
    <name type="scientific">Salirhabdus euzebyi</name>
    <dbReference type="NCBI Taxonomy" id="394506"/>
    <lineage>
        <taxon>Bacteria</taxon>
        <taxon>Bacillati</taxon>
        <taxon>Bacillota</taxon>
        <taxon>Bacilli</taxon>
        <taxon>Bacillales</taxon>
        <taxon>Bacillaceae</taxon>
        <taxon>Salirhabdus</taxon>
    </lineage>
</organism>